<keyword evidence="3" id="KW-1185">Reference proteome</keyword>
<protein>
    <submittedName>
        <fullName evidence="2">Uncharacterized protein</fullName>
    </submittedName>
</protein>
<organism evidence="2 3">
    <name type="scientific">Anopheles maculatus</name>
    <dbReference type="NCBI Taxonomy" id="74869"/>
    <lineage>
        <taxon>Eukaryota</taxon>
        <taxon>Metazoa</taxon>
        <taxon>Ecdysozoa</taxon>
        <taxon>Arthropoda</taxon>
        <taxon>Hexapoda</taxon>
        <taxon>Insecta</taxon>
        <taxon>Pterygota</taxon>
        <taxon>Neoptera</taxon>
        <taxon>Endopterygota</taxon>
        <taxon>Diptera</taxon>
        <taxon>Nematocera</taxon>
        <taxon>Culicoidea</taxon>
        <taxon>Culicidae</taxon>
        <taxon>Anophelinae</taxon>
        <taxon>Anopheles</taxon>
        <taxon>Anopheles maculatus group</taxon>
    </lineage>
</organism>
<dbReference type="EnsemblMetazoa" id="AMAM016690-RA">
    <property type="protein sequence ID" value="AMAM016690-PA"/>
    <property type="gene ID" value="AMAM016690"/>
</dbReference>
<evidence type="ECO:0000313" key="3">
    <source>
        <dbReference type="Proteomes" id="UP000075901"/>
    </source>
</evidence>
<dbReference type="AlphaFoldDB" id="A0A182SZR3"/>
<feature type="compositionally biased region" description="Polar residues" evidence="1">
    <location>
        <begin position="20"/>
        <end position="34"/>
    </location>
</feature>
<name>A0A182SZR3_9DIPT</name>
<proteinExistence type="predicted"/>
<sequence>MEDASQLHLSSEEEEADNTVVEQTGEQSTLISKNEATPRVVVAYEEKGTKRSQAAPGVATGKDMGVHRMKRSGAVLERDMAIATIRRISNFVSSYVVSKVQAEVRHRALEQAWGDFRRVQLQIMDEERQDDGSYEEIEEIYYEAAERLSEIISASEIKPRADVIVASSNQVRLPKLTLPTFDGAYDSWMPFHDLYKQVVHDNASLSNVEKAFYLRSFLVAPTMPPGQR</sequence>
<reference evidence="3" key="1">
    <citation type="submission" date="2013-09" db="EMBL/GenBank/DDBJ databases">
        <title>The Genome Sequence of Anopheles maculatus species B.</title>
        <authorList>
            <consortium name="The Broad Institute Genomics Platform"/>
            <person name="Neafsey D.E."/>
            <person name="Besansky N."/>
            <person name="Howell P."/>
            <person name="Walton C."/>
            <person name="Young S.K."/>
            <person name="Zeng Q."/>
            <person name="Gargeya S."/>
            <person name="Fitzgerald M."/>
            <person name="Haas B."/>
            <person name="Abouelleil A."/>
            <person name="Allen A.W."/>
            <person name="Alvarado L."/>
            <person name="Arachchi H.M."/>
            <person name="Berlin A.M."/>
            <person name="Chapman S.B."/>
            <person name="Gainer-Dewar J."/>
            <person name="Goldberg J."/>
            <person name="Griggs A."/>
            <person name="Gujja S."/>
            <person name="Hansen M."/>
            <person name="Howarth C."/>
            <person name="Imamovic A."/>
            <person name="Ireland A."/>
            <person name="Larimer J."/>
            <person name="McCowan C."/>
            <person name="Murphy C."/>
            <person name="Pearson M."/>
            <person name="Poon T.W."/>
            <person name="Priest M."/>
            <person name="Roberts A."/>
            <person name="Saif S."/>
            <person name="Shea T."/>
            <person name="Sisk P."/>
            <person name="Sykes S."/>
            <person name="Wortman J."/>
            <person name="Nusbaum C."/>
            <person name="Birren B."/>
        </authorList>
    </citation>
    <scope>NUCLEOTIDE SEQUENCE [LARGE SCALE GENOMIC DNA]</scope>
    <source>
        <strain evidence="3">maculatus3</strain>
    </source>
</reference>
<dbReference type="Proteomes" id="UP000075901">
    <property type="component" value="Unassembled WGS sequence"/>
</dbReference>
<feature type="region of interest" description="Disordered" evidence="1">
    <location>
        <begin position="1"/>
        <end position="34"/>
    </location>
</feature>
<evidence type="ECO:0000313" key="2">
    <source>
        <dbReference type="EnsemblMetazoa" id="AMAM016690-PA"/>
    </source>
</evidence>
<accession>A0A182SZR3</accession>
<dbReference type="VEuPathDB" id="VectorBase:AMAM016690"/>
<dbReference type="InterPro" id="IPR005312">
    <property type="entry name" value="DUF1759"/>
</dbReference>
<evidence type="ECO:0000256" key="1">
    <source>
        <dbReference type="SAM" id="MobiDB-lite"/>
    </source>
</evidence>
<dbReference type="Pfam" id="PF03564">
    <property type="entry name" value="DUF1759"/>
    <property type="match status" value="1"/>
</dbReference>
<reference evidence="2" key="2">
    <citation type="submission" date="2020-05" db="UniProtKB">
        <authorList>
            <consortium name="EnsemblMetazoa"/>
        </authorList>
    </citation>
    <scope>IDENTIFICATION</scope>
    <source>
        <strain evidence="2">maculatus3</strain>
    </source>
</reference>